<dbReference type="Proteomes" id="UP000693946">
    <property type="component" value="Unassembled WGS sequence"/>
</dbReference>
<evidence type="ECO:0000256" key="1">
    <source>
        <dbReference type="SAM" id="MobiDB-lite"/>
    </source>
</evidence>
<feature type="region of interest" description="Disordered" evidence="1">
    <location>
        <begin position="57"/>
        <end position="88"/>
    </location>
</feature>
<organism evidence="2 3">
    <name type="scientific">Solea senegalensis</name>
    <name type="common">Senegalese sole</name>
    <dbReference type="NCBI Taxonomy" id="28829"/>
    <lineage>
        <taxon>Eukaryota</taxon>
        <taxon>Metazoa</taxon>
        <taxon>Chordata</taxon>
        <taxon>Craniata</taxon>
        <taxon>Vertebrata</taxon>
        <taxon>Euteleostomi</taxon>
        <taxon>Actinopterygii</taxon>
        <taxon>Neopterygii</taxon>
        <taxon>Teleostei</taxon>
        <taxon>Neoteleostei</taxon>
        <taxon>Acanthomorphata</taxon>
        <taxon>Carangaria</taxon>
        <taxon>Pleuronectiformes</taxon>
        <taxon>Pleuronectoidei</taxon>
        <taxon>Soleidae</taxon>
        <taxon>Solea</taxon>
    </lineage>
</organism>
<comment type="caution">
    <text evidence="2">The sequence shown here is derived from an EMBL/GenBank/DDBJ whole genome shotgun (WGS) entry which is preliminary data.</text>
</comment>
<name>A0AAV6PEI8_SOLSE</name>
<sequence>MATRRHTRLHAFLPNAKDERSEERLQAMTHAITKLTRSLLRLKMNESEEPLTRWRRHTKLPQRKDGTKVKSARQRMTPPTYTFLNAKR</sequence>
<proteinExistence type="predicted"/>
<dbReference type="AlphaFoldDB" id="A0AAV6PEI8"/>
<accession>A0AAV6PEI8</accession>
<protein>
    <submittedName>
        <fullName evidence="2">Uncharacterized protein</fullName>
    </submittedName>
</protein>
<gene>
    <name evidence="2" type="ORF">JOB18_011957</name>
</gene>
<reference evidence="2 3" key="1">
    <citation type="journal article" date="2021" name="Sci. Rep.">
        <title>Chromosome anchoring in Senegalese sole (Solea senegalensis) reveals sex-associated markers and genome rearrangements in flatfish.</title>
        <authorList>
            <person name="Guerrero-Cozar I."/>
            <person name="Gomez-Garrido J."/>
            <person name="Berbel C."/>
            <person name="Martinez-Blanch J.F."/>
            <person name="Alioto T."/>
            <person name="Claros M.G."/>
            <person name="Gagnaire P.A."/>
            <person name="Manchado M."/>
        </authorList>
    </citation>
    <scope>NUCLEOTIDE SEQUENCE [LARGE SCALE GENOMIC DNA]</scope>
    <source>
        <strain evidence="2">Sse05_10M</strain>
    </source>
</reference>
<feature type="compositionally biased region" description="Polar residues" evidence="1">
    <location>
        <begin position="77"/>
        <end position="88"/>
    </location>
</feature>
<evidence type="ECO:0000313" key="2">
    <source>
        <dbReference type="EMBL" id="KAG7458327.1"/>
    </source>
</evidence>
<dbReference type="EMBL" id="JAGKHQ010001326">
    <property type="protein sequence ID" value="KAG7458327.1"/>
    <property type="molecule type" value="Genomic_DNA"/>
</dbReference>
<evidence type="ECO:0000313" key="3">
    <source>
        <dbReference type="Proteomes" id="UP000693946"/>
    </source>
</evidence>
<keyword evidence="3" id="KW-1185">Reference proteome</keyword>